<dbReference type="InterPro" id="IPR035996">
    <property type="entry name" value="4pyrrol_Methylase_sf"/>
</dbReference>
<reference evidence="9" key="4">
    <citation type="submission" date="2022-03" db="EMBL/GenBank/DDBJ databases">
        <title>Complete Genome Sequence of Staphylococcus edaphicus strain CCM 8731.</title>
        <authorList>
            <person name="Rimmer C.O."/>
            <person name="Thomas J.C."/>
        </authorList>
    </citation>
    <scope>NUCLEOTIDE SEQUENCE</scope>
    <source>
        <strain evidence="9">CCM 8731</strain>
    </source>
</reference>
<reference evidence="8" key="3">
    <citation type="submission" date="2017-10" db="EMBL/GenBank/DDBJ databases">
        <authorList>
            <person name="Vrbovska V."/>
            <person name="Kovarovic V."/>
            <person name="Indrakova A."/>
        </authorList>
    </citation>
    <scope>NUCLEOTIDE SEQUENCE</scope>
    <source>
        <strain evidence="8">CCM 8730</strain>
    </source>
</reference>
<reference evidence="8" key="1">
    <citation type="journal article" date="2017" name="Appl. Environ. Microbiol.">
        <title>Staphylococcus edaphicus sp. nov., isolated in Antarctica, harbours mecC gene and genomic islands with suspected role in adaptation to extreme environment.</title>
        <authorList>
            <person name="Pantucek R."/>
            <person name="Sedlacek I."/>
            <person name="Indrakova A."/>
            <person name="Vrbovska V."/>
            <person name="Maslanova I."/>
            <person name="Kovarovic V."/>
            <person name="Svec P."/>
            <person name="Kralova S."/>
            <person name="Kristofova L."/>
            <person name="Keklakova J."/>
            <person name="Petras P."/>
            <person name="Doskar J."/>
        </authorList>
    </citation>
    <scope>NUCLEOTIDE SEQUENCE</scope>
    <source>
        <strain evidence="8">CCM 8730</strain>
    </source>
</reference>
<reference evidence="10" key="2">
    <citation type="submission" date="2017-10" db="EMBL/GenBank/DDBJ databases">
        <title>Staphylococcus edaphicus sp. nov., isolated in Antarctica, harbouring mecC gene and genomic islands essential in adaptation to extreme environment.</title>
        <authorList>
            <person name="Pantucek R."/>
            <person name="Sedlacek I."/>
            <person name="Indrakova A."/>
            <person name="Vrbovska V."/>
            <person name="Maslanova I."/>
            <person name="Kovarovic V."/>
            <person name="Svec P."/>
            <person name="Kralova S."/>
            <person name="Kristofova L."/>
            <person name="Keklakova J."/>
            <person name="Petras P."/>
            <person name="Doskar J."/>
        </authorList>
    </citation>
    <scope>NUCLEOTIDE SEQUENCE [LARGE SCALE GENOMIC DNA]</scope>
    <source>
        <strain evidence="10">CCM 5085</strain>
    </source>
</reference>
<dbReference type="InterPro" id="IPR014777">
    <property type="entry name" value="4pyrrole_Mease_sub1"/>
</dbReference>
<keyword evidence="4" id="KW-0949">S-adenosyl-L-methionine</keyword>
<dbReference type="InterPro" id="IPR000878">
    <property type="entry name" value="4pyrrol_Mease"/>
</dbReference>
<dbReference type="SUPFAM" id="SSF53790">
    <property type="entry name" value="Tetrapyrrole methylase"/>
    <property type="match status" value="1"/>
</dbReference>
<comment type="similarity">
    <text evidence="6">Belongs to the precorrin methyltransferase family.</text>
</comment>
<dbReference type="EC" id="2.1.1.107" evidence="1"/>
<dbReference type="PROSITE" id="PS00840">
    <property type="entry name" value="SUMT_2"/>
    <property type="match status" value="1"/>
</dbReference>
<evidence type="ECO:0000256" key="4">
    <source>
        <dbReference type="ARBA" id="ARBA00022691"/>
    </source>
</evidence>
<protein>
    <recommendedName>
        <fullName evidence="1">uroporphyrinogen-III C-methyltransferase</fullName>
        <ecNumber evidence="1">2.1.1.107</ecNumber>
    </recommendedName>
</protein>
<evidence type="ECO:0000256" key="1">
    <source>
        <dbReference type="ARBA" id="ARBA00012162"/>
    </source>
</evidence>
<dbReference type="Proteomes" id="UP000223828">
    <property type="component" value="Unassembled WGS sequence"/>
</dbReference>
<name>A0A2C6WN92_9STAP</name>
<dbReference type="GO" id="GO:0019354">
    <property type="term" value="P:siroheme biosynthetic process"/>
    <property type="evidence" value="ECO:0007669"/>
    <property type="project" value="InterPro"/>
</dbReference>
<dbReference type="NCBIfam" id="TIGR01469">
    <property type="entry name" value="cobA_cysG_Cterm"/>
    <property type="match status" value="1"/>
</dbReference>
<dbReference type="RefSeq" id="WP_099090355.1">
    <property type="nucleotide sequence ID" value="NZ_CP093217.1"/>
</dbReference>
<dbReference type="InterPro" id="IPR003043">
    <property type="entry name" value="Uropor_MeTrfase_CS"/>
</dbReference>
<dbReference type="AlphaFoldDB" id="A0A2C6WN92"/>
<gene>
    <name evidence="8" type="primary">cobA</name>
    <name evidence="8" type="ORF">BTJ66_07535</name>
    <name evidence="9" type="ORF">MNY58_02705</name>
</gene>
<dbReference type="PANTHER" id="PTHR45790:SF3">
    <property type="entry name" value="S-ADENOSYL-L-METHIONINE-DEPENDENT UROPORPHYRINOGEN III METHYLTRANSFERASE, CHLOROPLASTIC"/>
    <property type="match status" value="1"/>
</dbReference>
<dbReference type="Proteomes" id="UP001056588">
    <property type="component" value="Chromosome"/>
</dbReference>
<organism evidence="8 10">
    <name type="scientific">Staphylococcus edaphicus</name>
    <dbReference type="NCBI Taxonomy" id="1955013"/>
    <lineage>
        <taxon>Bacteria</taxon>
        <taxon>Bacillati</taxon>
        <taxon>Bacillota</taxon>
        <taxon>Bacilli</taxon>
        <taxon>Bacillales</taxon>
        <taxon>Staphylococcaceae</taxon>
        <taxon>Staphylococcus</taxon>
    </lineage>
</organism>
<evidence type="ECO:0000313" key="11">
    <source>
        <dbReference type="Proteomes" id="UP001056588"/>
    </source>
</evidence>
<sequence>MPVNDLGKVFLVGAGPGNPMLLTKKAEYLIRTADIIFYDRLVNPVILQIANPLTEIVDVGKKPYHKHINQEEINEKIIFAAKHHQRVVRLKGGDPSIFGRVQEETHALFKQNIAFEIVPGITTASAAVASLGIGLTARNIAKSVIFTTGSYCNDQTQMFDLKSLMNGGTLAIYMGMKKLTDILDYIYTEAQIDYPVVILKHVSLYNERVISGKLSTIAKKMNEQQWHQPGILLIGELLDEQYIRYENIKDNSSKTYLIKGPRNKAIEKVFELCETGNNCLLQPDNNITYHQSQLMLYEQLQDQWAFDAVIELGKS</sequence>
<dbReference type="InterPro" id="IPR006366">
    <property type="entry name" value="CobA/CysG_C"/>
</dbReference>
<dbReference type="OrthoDB" id="9815856at2"/>
<evidence type="ECO:0000256" key="2">
    <source>
        <dbReference type="ARBA" id="ARBA00022603"/>
    </source>
</evidence>
<dbReference type="NCBIfam" id="NF004790">
    <property type="entry name" value="PRK06136.1"/>
    <property type="match status" value="1"/>
</dbReference>
<dbReference type="PANTHER" id="PTHR45790">
    <property type="entry name" value="SIROHEME SYNTHASE-RELATED"/>
    <property type="match status" value="1"/>
</dbReference>
<keyword evidence="11" id="KW-1185">Reference proteome</keyword>
<evidence type="ECO:0000256" key="3">
    <source>
        <dbReference type="ARBA" id="ARBA00022679"/>
    </source>
</evidence>
<keyword evidence="5" id="KW-0627">Porphyrin biosynthesis</keyword>
<evidence type="ECO:0000313" key="9">
    <source>
        <dbReference type="EMBL" id="UQW82037.1"/>
    </source>
</evidence>
<evidence type="ECO:0000313" key="8">
    <source>
        <dbReference type="EMBL" id="PHK49603.1"/>
    </source>
</evidence>
<dbReference type="Pfam" id="PF00590">
    <property type="entry name" value="TP_methylase"/>
    <property type="match status" value="1"/>
</dbReference>
<dbReference type="Gene3D" id="3.30.950.10">
    <property type="entry name" value="Methyltransferase, Cobalt-precorrin-4 Transmethylase, Domain 2"/>
    <property type="match status" value="1"/>
</dbReference>
<dbReference type="FunFam" id="3.40.1010.10:FF:000001">
    <property type="entry name" value="Siroheme synthase"/>
    <property type="match status" value="1"/>
</dbReference>
<dbReference type="InterPro" id="IPR014776">
    <property type="entry name" value="4pyrrole_Mease_sub2"/>
</dbReference>
<feature type="domain" description="Tetrapyrrole methylase" evidence="7">
    <location>
        <begin position="8"/>
        <end position="217"/>
    </location>
</feature>
<dbReference type="CDD" id="cd11642">
    <property type="entry name" value="SUMT"/>
    <property type="match status" value="1"/>
</dbReference>
<keyword evidence="3 6" id="KW-0808">Transferase</keyword>
<accession>A0A2C6WN92</accession>
<evidence type="ECO:0000256" key="5">
    <source>
        <dbReference type="ARBA" id="ARBA00023244"/>
    </source>
</evidence>
<dbReference type="Gene3D" id="3.40.1010.10">
    <property type="entry name" value="Cobalt-precorrin-4 Transmethylase, Domain 1"/>
    <property type="match status" value="1"/>
</dbReference>
<dbReference type="EMBL" id="MRZN01000010">
    <property type="protein sequence ID" value="PHK49603.1"/>
    <property type="molecule type" value="Genomic_DNA"/>
</dbReference>
<dbReference type="GO" id="GO:0032259">
    <property type="term" value="P:methylation"/>
    <property type="evidence" value="ECO:0007669"/>
    <property type="project" value="UniProtKB-KW"/>
</dbReference>
<dbReference type="InterPro" id="IPR050161">
    <property type="entry name" value="Siro_Cobalamin_biosynth"/>
</dbReference>
<dbReference type="EMBL" id="CP093217">
    <property type="protein sequence ID" value="UQW82037.1"/>
    <property type="molecule type" value="Genomic_DNA"/>
</dbReference>
<evidence type="ECO:0000259" key="7">
    <source>
        <dbReference type="Pfam" id="PF00590"/>
    </source>
</evidence>
<keyword evidence="2 6" id="KW-0489">Methyltransferase</keyword>
<evidence type="ECO:0000256" key="6">
    <source>
        <dbReference type="RuleBase" id="RU003960"/>
    </source>
</evidence>
<evidence type="ECO:0000313" key="10">
    <source>
        <dbReference type="Proteomes" id="UP000223828"/>
    </source>
</evidence>
<dbReference type="GO" id="GO:0004851">
    <property type="term" value="F:uroporphyrin-III C-methyltransferase activity"/>
    <property type="evidence" value="ECO:0007669"/>
    <property type="project" value="UniProtKB-EC"/>
</dbReference>
<proteinExistence type="inferred from homology"/>